<reference evidence="2 3" key="1">
    <citation type="submission" date="2019-12" db="EMBL/GenBank/DDBJ databases">
        <title>Novel species isolated from a subtropical stream in China.</title>
        <authorList>
            <person name="Lu H."/>
        </authorList>
    </citation>
    <scope>NUCLEOTIDE SEQUENCE [LARGE SCALE GENOMIC DNA]</scope>
    <source>
        <strain evidence="2 3">CY42W</strain>
    </source>
</reference>
<organism evidence="2 3">
    <name type="scientific">Duganella levis</name>
    <dbReference type="NCBI Taxonomy" id="2692169"/>
    <lineage>
        <taxon>Bacteria</taxon>
        <taxon>Pseudomonadati</taxon>
        <taxon>Pseudomonadota</taxon>
        <taxon>Betaproteobacteria</taxon>
        <taxon>Burkholderiales</taxon>
        <taxon>Oxalobacteraceae</taxon>
        <taxon>Telluria group</taxon>
        <taxon>Duganella</taxon>
    </lineage>
</organism>
<accession>A0ABW9W3V0</accession>
<sequence>MLSPSVAVSQERPLKFRIFPNQKMTKMIKKGVLGLAIIAASPHALAQYANVEGTYSSPGGLFLQVIVLDSQKGDIAATTTVVQGACSGTVAGLGKVVGRKMTFTPFAKEENGEACTITVEFDKPFKHGKIKGESCMVYSGAACGWEGGTVTKGK</sequence>
<feature type="chain" id="PRO_5046638872" evidence="1">
    <location>
        <begin position="47"/>
        <end position="154"/>
    </location>
</feature>
<gene>
    <name evidence="2" type="ORF">GTP69_18660</name>
</gene>
<proteinExistence type="predicted"/>
<evidence type="ECO:0000313" key="2">
    <source>
        <dbReference type="EMBL" id="MYN28437.1"/>
    </source>
</evidence>
<dbReference type="EMBL" id="WWCT01000015">
    <property type="protein sequence ID" value="MYN28437.1"/>
    <property type="molecule type" value="Genomic_DNA"/>
</dbReference>
<comment type="caution">
    <text evidence="2">The sequence shown here is derived from an EMBL/GenBank/DDBJ whole genome shotgun (WGS) entry which is preliminary data.</text>
</comment>
<keyword evidence="3" id="KW-1185">Reference proteome</keyword>
<evidence type="ECO:0000313" key="3">
    <source>
        <dbReference type="Proteomes" id="UP000642144"/>
    </source>
</evidence>
<evidence type="ECO:0000256" key="1">
    <source>
        <dbReference type="SAM" id="SignalP"/>
    </source>
</evidence>
<dbReference type="RefSeq" id="WP_161056260.1">
    <property type="nucleotide sequence ID" value="NZ_WWCT01000015.1"/>
</dbReference>
<dbReference type="Proteomes" id="UP000642144">
    <property type="component" value="Unassembled WGS sequence"/>
</dbReference>
<protein>
    <submittedName>
        <fullName evidence="2">Uncharacterized protein</fullName>
    </submittedName>
</protein>
<keyword evidence="1" id="KW-0732">Signal</keyword>
<name>A0ABW9W3V0_9BURK</name>
<feature type="signal peptide" evidence="1">
    <location>
        <begin position="1"/>
        <end position="46"/>
    </location>
</feature>